<accession>A0A2T0WEA9</accession>
<dbReference type="RefSeq" id="WP_106135267.1">
    <property type="nucleotide sequence ID" value="NZ_PVTR01000015.1"/>
</dbReference>
<evidence type="ECO:0000313" key="5">
    <source>
        <dbReference type="Proteomes" id="UP000238157"/>
    </source>
</evidence>
<keyword evidence="2" id="KW-0732">Signal</keyword>
<gene>
    <name evidence="4" type="ORF">CLW00_11527</name>
</gene>
<feature type="chain" id="PRO_5015560128" evidence="2">
    <location>
        <begin position="20"/>
        <end position="247"/>
    </location>
</feature>
<evidence type="ECO:0000256" key="2">
    <source>
        <dbReference type="SAM" id="SignalP"/>
    </source>
</evidence>
<keyword evidence="5" id="KW-1185">Reference proteome</keyword>
<dbReference type="PANTHER" id="PTHR21017:SF17">
    <property type="entry name" value="PROTEIN NIPSNAP"/>
    <property type="match status" value="1"/>
</dbReference>
<comment type="similarity">
    <text evidence="1">Belongs to the NipSnap family.</text>
</comment>
<dbReference type="OrthoDB" id="9809695at2"/>
<protein>
    <submittedName>
        <fullName evidence="4">NIPSNAP protein</fullName>
    </submittedName>
</protein>
<organism evidence="4 5">
    <name type="scientific">Mongoliibacter ruber</name>
    <dbReference type="NCBI Taxonomy" id="1750599"/>
    <lineage>
        <taxon>Bacteria</taxon>
        <taxon>Pseudomonadati</taxon>
        <taxon>Bacteroidota</taxon>
        <taxon>Cytophagia</taxon>
        <taxon>Cytophagales</taxon>
        <taxon>Cyclobacteriaceae</taxon>
        <taxon>Mongoliibacter</taxon>
    </lineage>
</organism>
<evidence type="ECO:0000259" key="3">
    <source>
        <dbReference type="Pfam" id="PF07978"/>
    </source>
</evidence>
<dbReference type="InterPro" id="IPR012577">
    <property type="entry name" value="NIPSNAP"/>
</dbReference>
<feature type="domain" description="NIPSNAP" evidence="3">
    <location>
        <begin position="141"/>
        <end position="245"/>
    </location>
</feature>
<name>A0A2T0WEA9_9BACT</name>
<dbReference type="EMBL" id="PVTR01000015">
    <property type="protein sequence ID" value="PRY84986.1"/>
    <property type="molecule type" value="Genomic_DNA"/>
</dbReference>
<comment type="caution">
    <text evidence="4">The sequence shown here is derived from an EMBL/GenBank/DDBJ whole genome shotgun (WGS) entry which is preliminary data.</text>
</comment>
<evidence type="ECO:0000256" key="1">
    <source>
        <dbReference type="ARBA" id="ARBA00005291"/>
    </source>
</evidence>
<reference evidence="4 5" key="1">
    <citation type="submission" date="2018-03" db="EMBL/GenBank/DDBJ databases">
        <title>Genomic Encyclopedia of Archaeal and Bacterial Type Strains, Phase II (KMG-II): from individual species to whole genera.</title>
        <authorList>
            <person name="Goeker M."/>
        </authorList>
    </citation>
    <scope>NUCLEOTIDE SEQUENCE [LARGE SCALE GENOMIC DNA]</scope>
    <source>
        <strain evidence="4 5">DSM 27929</strain>
    </source>
</reference>
<dbReference type="PANTHER" id="PTHR21017">
    <property type="entry name" value="NIPSNAP-RELATED"/>
    <property type="match status" value="1"/>
</dbReference>
<dbReference type="Proteomes" id="UP000238157">
    <property type="component" value="Unassembled WGS sequence"/>
</dbReference>
<proteinExistence type="inferred from homology"/>
<dbReference type="Pfam" id="PF07978">
    <property type="entry name" value="NIPSNAP"/>
    <property type="match status" value="2"/>
</dbReference>
<dbReference type="AlphaFoldDB" id="A0A2T0WEA9"/>
<evidence type="ECO:0000313" key="4">
    <source>
        <dbReference type="EMBL" id="PRY84986.1"/>
    </source>
</evidence>
<dbReference type="InterPro" id="IPR011008">
    <property type="entry name" value="Dimeric_a/b-barrel"/>
</dbReference>
<feature type="domain" description="NIPSNAP" evidence="3">
    <location>
        <begin position="25"/>
        <end position="121"/>
    </location>
</feature>
<dbReference type="InterPro" id="IPR051557">
    <property type="entry name" value="NipSnap_domain"/>
</dbReference>
<dbReference type="Gene3D" id="3.30.70.100">
    <property type="match status" value="2"/>
</dbReference>
<dbReference type="SUPFAM" id="SSF54909">
    <property type="entry name" value="Dimeric alpha+beta barrel"/>
    <property type="match status" value="2"/>
</dbReference>
<sequence>MKKYLLITLTLLVTFVCQAQDTRYFEMRQYTVHEGKMPDLVSRFQNHTLDLFEKHGIENIAYFLPTDENPGFLTFILAYPDKDSRDKFWQAFGNDPDWQKAYKESEANGPLVSKVNQTFMHTAPELSPKGINFDNAGDRVFELRTYTMHPGRVANINARFRDHTRTLFENHGMTNIVYWFTEAKEGEQTQLVYLLAHKDEAAGNASFLTFRDDPAWVSVRDASEADGKIVEKVESVYFKPLPFSPLK</sequence>
<feature type="signal peptide" evidence="2">
    <location>
        <begin position="1"/>
        <end position="19"/>
    </location>
</feature>